<dbReference type="AlphaFoldDB" id="A0A7I7M3V7"/>
<evidence type="ECO:0000313" key="3">
    <source>
        <dbReference type="EMBL" id="BBX66562.1"/>
    </source>
</evidence>
<sequence length="389" mass="41574">MNTGWDMYRLVILLGALIVALSSGVANASTALLLGGKGVYATLTEQQMAEAFGGYFATYDRRVNVPFPGKELYSSVAKGADNLYAAVYDPAYAGPKTIGGVSEGAPSVMEVLRRLEADRANTTDGKEPPPPSELNVAIYGSPSKRFLGKLAELPTPVTPYDILIVRAEYDGLSDFPDNGWNMLAVTNAVMGAMTLHVKNSNFDIRNNPTEYTIDVNEAGGTTTTILIPADVLPILAPMVAFHFDPKFVAALDSKLRPIIDSAYNRPPMETGIPPTLTGPPAPKPTTATLAVESATEPDSAPAPTRSLKRATSWKDAIDRRQERIQRLRDDIDAKKTAHKDDSDAEETAKPTRKSEEKDSSDTETKAEATKAAPAKADKAAASSGGDDSE</sequence>
<evidence type="ECO:0000313" key="4">
    <source>
        <dbReference type="Proteomes" id="UP000466514"/>
    </source>
</evidence>
<feature type="domain" description="PE-PPE" evidence="2">
    <location>
        <begin position="74"/>
        <end position="263"/>
    </location>
</feature>
<feature type="compositionally biased region" description="Low complexity" evidence="1">
    <location>
        <begin position="369"/>
        <end position="389"/>
    </location>
</feature>
<feature type="region of interest" description="Disordered" evidence="1">
    <location>
        <begin position="262"/>
        <end position="389"/>
    </location>
</feature>
<feature type="compositionally biased region" description="Basic and acidic residues" evidence="1">
    <location>
        <begin position="315"/>
        <end position="368"/>
    </location>
</feature>
<dbReference type="KEGG" id="mpsc:MPSYJ_00230"/>
<dbReference type="Pfam" id="PF08237">
    <property type="entry name" value="PE-PPE"/>
    <property type="match status" value="1"/>
</dbReference>
<dbReference type="EMBL" id="AP022574">
    <property type="protein sequence ID" value="BBX66562.1"/>
    <property type="molecule type" value="Genomic_DNA"/>
</dbReference>
<evidence type="ECO:0000256" key="1">
    <source>
        <dbReference type="SAM" id="MobiDB-lite"/>
    </source>
</evidence>
<dbReference type="InterPro" id="IPR013228">
    <property type="entry name" value="PE-PPE_C"/>
</dbReference>
<protein>
    <recommendedName>
        <fullName evidence="2">PE-PPE domain-containing protein</fullName>
    </recommendedName>
</protein>
<name>A0A7I7M3V7_9MYCO</name>
<keyword evidence="4" id="KW-1185">Reference proteome</keyword>
<evidence type="ECO:0000259" key="2">
    <source>
        <dbReference type="Pfam" id="PF08237"/>
    </source>
</evidence>
<reference evidence="3 4" key="1">
    <citation type="journal article" date="2019" name="Emerg. Microbes Infect.">
        <title>Comprehensive subspecies identification of 175 nontuberculous mycobacteria species based on 7547 genomic profiles.</title>
        <authorList>
            <person name="Matsumoto Y."/>
            <person name="Kinjo T."/>
            <person name="Motooka D."/>
            <person name="Nabeya D."/>
            <person name="Jung N."/>
            <person name="Uechi K."/>
            <person name="Horii T."/>
            <person name="Iida T."/>
            <person name="Fujita J."/>
            <person name="Nakamura S."/>
        </authorList>
    </citation>
    <scope>NUCLEOTIDE SEQUENCE [LARGE SCALE GENOMIC DNA]</scope>
    <source>
        <strain evidence="3 4">JCM 13323</strain>
    </source>
</reference>
<dbReference type="Proteomes" id="UP000466514">
    <property type="component" value="Chromosome"/>
</dbReference>
<gene>
    <name evidence="3" type="ORF">MPSYJ_00230</name>
</gene>
<accession>A0A7I7M3V7</accession>
<organism evidence="3 4">
    <name type="scientific">Mycolicibacterium psychrotolerans</name>
    <dbReference type="NCBI Taxonomy" id="216929"/>
    <lineage>
        <taxon>Bacteria</taxon>
        <taxon>Bacillati</taxon>
        <taxon>Actinomycetota</taxon>
        <taxon>Actinomycetes</taxon>
        <taxon>Mycobacteriales</taxon>
        <taxon>Mycobacteriaceae</taxon>
        <taxon>Mycolicibacterium</taxon>
    </lineage>
</organism>
<proteinExistence type="predicted"/>